<organism evidence="1 2">
    <name type="scientific">Canna indica</name>
    <name type="common">Indian-shot</name>
    <dbReference type="NCBI Taxonomy" id="4628"/>
    <lineage>
        <taxon>Eukaryota</taxon>
        <taxon>Viridiplantae</taxon>
        <taxon>Streptophyta</taxon>
        <taxon>Embryophyta</taxon>
        <taxon>Tracheophyta</taxon>
        <taxon>Spermatophyta</taxon>
        <taxon>Magnoliopsida</taxon>
        <taxon>Liliopsida</taxon>
        <taxon>Zingiberales</taxon>
        <taxon>Cannaceae</taxon>
        <taxon>Canna</taxon>
    </lineage>
</organism>
<dbReference type="AlphaFoldDB" id="A0AAQ3L3W8"/>
<accession>A0AAQ3L3W8</accession>
<keyword evidence="2" id="KW-1185">Reference proteome</keyword>
<proteinExistence type="predicted"/>
<reference evidence="1 2" key="1">
    <citation type="submission" date="2023-10" db="EMBL/GenBank/DDBJ databases">
        <title>Chromosome-scale genome assembly provides insights into flower coloration mechanisms of Canna indica.</title>
        <authorList>
            <person name="Li C."/>
        </authorList>
    </citation>
    <scope>NUCLEOTIDE SEQUENCE [LARGE SCALE GENOMIC DNA]</scope>
    <source>
        <tissue evidence="1">Flower</tissue>
    </source>
</reference>
<name>A0AAQ3L3W8_9LILI</name>
<evidence type="ECO:0000313" key="2">
    <source>
        <dbReference type="Proteomes" id="UP001327560"/>
    </source>
</evidence>
<gene>
    <name evidence="1" type="ORF">Cni_G25214</name>
</gene>
<sequence>MEGEGYHDIRNICEYHPRFFCVEGDQQTPKSTMQYNEEKILKAWGCLANATHLHSSLTELYASISKKNLAKTRCIRSKTINSFAPTSSPINKLAPRGLHRLPPNLLPFLRWQPFSRLYSPRAMAPHPLLLTGKHFLCLLLLPRGPLGGAAASANDRRHHTGPSSSRDVSFVGLGVGDVGINSVLDGALFVKKCGVLASGASHPFPHSWCRKILSFFRL</sequence>
<dbReference type="EMBL" id="CP136897">
    <property type="protein sequence ID" value="WOL16427.1"/>
    <property type="molecule type" value="Genomic_DNA"/>
</dbReference>
<evidence type="ECO:0000313" key="1">
    <source>
        <dbReference type="EMBL" id="WOL16427.1"/>
    </source>
</evidence>
<protein>
    <submittedName>
        <fullName evidence="1">Uncharacterized protein</fullName>
    </submittedName>
</protein>
<dbReference type="Proteomes" id="UP001327560">
    <property type="component" value="Chromosome 8"/>
</dbReference>